<evidence type="ECO:0000313" key="2">
    <source>
        <dbReference type="EMBL" id="SEE26228.1"/>
    </source>
</evidence>
<sequence>MNKEEEKHLINKIKFKAPFSRLKNITYTEQPDLICNLNNNIIGIEITECFQDDTIKGSKLKESRSFKNKIGKKLIEIIKLDIPFHLTIDIDKKINLKNNQLESFINDLKKTIENKIDIIHNNTLITIDEDIIYANGVKSIDLFFTNDLKTNSYGETDYGKLSVFTNMNLNYILNKKESKLIKYASCDEYWLVIREGDMIAASFSKIDLKPYLTKFDRIFMYRIFKDELLEL</sequence>
<evidence type="ECO:0000313" key="1">
    <source>
        <dbReference type="EMBL" id="KOY50781.1"/>
    </source>
</evidence>
<protein>
    <submittedName>
        <fullName evidence="1">Uncharacterized protein</fullName>
    </submittedName>
</protein>
<dbReference type="Proteomes" id="UP000037716">
    <property type="component" value="Unassembled WGS sequence"/>
</dbReference>
<gene>
    <name evidence="1" type="ORF">I602_341</name>
    <name evidence="2" type="ORF">SAMN05444353_1443</name>
</gene>
<organism evidence="1 3">
    <name type="scientific">Polaribacter dokdonensis DSW-5</name>
    <dbReference type="NCBI Taxonomy" id="1300348"/>
    <lineage>
        <taxon>Bacteria</taxon>
        <taxon>Pseudomonadati</taxon>
        <taxon>Bacteroidota</taxon>
        <taxon>Flavobacteriia</taxon>
        <taxon>Flavobacteriales</taxon>
        <taxon>Flavobacteriaceae</taxon>
    </lineage>
</organism>
<keyword evidence="4" id="KW-1185">Reference proteome</keyword>
<name>A0A0M9CE48_9FLAO</name>
<reference evidence="2 4" key="2">
    <citation type="submission" date="2016-10" db="EMBL/GenBank/DDBJ databases">
        <authorList>
            <person name="Varghese N."/>
            <person name="Submissions S."/>
        </authorList>
    </citation>
    <scope>NUCLEOTIDE SEQUENCE [LARGE SCALE GENOMIC DNA]</scope>
    <source>
        <strain evidence="2 4">DSW-5</strain>
    </source>
</reference>
<dbReference type="PATRIC" id="fig|1300348.6.peg.342"/>
<reference evidence="1 3" key="1">
    <citation type="submission" date="2015-07" db="EMBL/GenBank/DDBJ databases">
        <title>Genome of Polaribacter dokdonenesis DSW-5, isolated from seawater off Dokdo in Korea.</title>
        <authorList>
            <person name="Yoon K."/>
            <person name="Song J.Y."/>
            <person name="Kim J.F."/>
        </authorList>
    </citation>
    <scope>NUCLEOTIDE SEQUENCE [LARGE SCALE GENOMIC DNA]</scope>
    <source>
        <strain evidence="1 3">DSW-5</strain>
    </source>
</reference>
<dbReference type="AlphaFoldDB" id="A0A0M9CE48"/>
<evidence type="ECO:0000313" key="4">
    <source>
        <dbReference type="Proteomes" id="UP000183071"/>
    </source>
</evidence>
<proteinExistence type="predicted"/>
<accession>A0A0M9CE48</accession>
<dbReference type="EMBL" id="FNUE01000001">
    <property type="protein sequence ID" value="SEE26228.1"/>
    <property type="molecule type" value="Genomic_DNA"/>
</dbReference>
<dbReference type="STRING" id="1300348.I602_341"/>
<dbReference type="RefSeq" id="WP_053973047.1">
    <property type="nucleotide sequence ID" value="NZ_FNUE01000001.1"/>
</dbReference>
<evidence type="ECO:0000313" key="3">
    <source>
        <dbReference type="Proteomes" id="UP000037716"/>
    </source>
</evidence>
<dbReference type="EMBL" id="LGBR01000001">
    <property type="protein sequence ID" value="KOY50781.1"/>
    <property type="molecule type" value="Genomic_DNA"/>
</dbReference>
<dbReference type="Proteomes" id="UP000183071">
    <property type="component" value="Unassembled WGS sequence"/>
</dbReference>
<comment type="caution">
    <text evidence="1">The sequence shown here is derived from an EMBL/GenBank/DDBJ whole genome shotgun (WGS) entry which is preliminary data.</text>
</comment>
<dbReference type="OrthoDB" id="1260896at2"/>